<dbReference type="RefSeq" id="YP_004251013.1">
    <property type="nucleotide sequence ID" value="NC_015157.1"/>
</dbReference>
<gene>
    <name evidence="1" type="primary">ORF72</name>
</gene>
<keyword evidence="2" id="KW-1185">Reference proteome</keyword>
<sequence length="261" mass="29975">MKALLMVLLKSLSEYEEEFVKLSDVRSIDGSEGVWLDYLGEIFGVSRDGLMDIKYREKIRFTISKNTSNATRNTILSLVKEFTNSVEVYIAEEGVAFATLYLDGDKNISKELYELVQSIKACGTRFIIHSDIFKNSFRLAYEETLPALESLAVTLDGLTFENLFVTLDGVNFEPLFINLGTELTYYPKSLVEGRNSFYYEEPPFLQITLDGINWEPLYLETPLPEKRLRVVTPYLEDYLPDNILPLTWEVWKNSKDALPLV</sequence>
<dbReference type="OrthoDB" id="20022at10239"/>
<reference evidence="1 2" key="1">
    <citation type="journal article" date="2011" name="MBio">
        <title>Evidence of a dominant lineage of Vibrio cholerae-specific lytic bacteriophages shed by cholera patients over a 10-year period in Dhaka, Bangladesh.</title>
        <authorList>
            <person name="Seed K.D."/>
            <person name="Bodi K.L."/>
            <person name="Kropinski A.M."/>
            <person name="Ackermann H.W."/>
            <person name="Calderwood S.B."/>
            <person name="Qadri F."/>
            <person name="Camilli A."/>
        </authorList>
    </citation>
    <scope>NUCLEOTIDE SEQUENCE [LARGE SCALE GENOMIC DNA]</scope>
</reference>
<dbReference type="GeneID" id="10228551"/>
<dbReference type="EMBL" id="HQ641347">
    <property type="protein sequence ID" value="ADX87888.1"/>
    <property type="molecule type" value="Genomic_DNA"/>
</dbReference>
<proteinExistence type="predicted"/>
<organism evidence="1 2">
    <name type="scientific">Vibrio phage ICP1</name>
    <dbReference type="NCBI Taxonomy" id="979525"/>
    <lineage>
        <taxon>Viruses</taxon>
        <taxon>Duplodnaviria</taxon>
        <taxon>Heunggongvirae</taxon>
        <taxon>Uroviricota</taxon>
        <taxon>Caudoviricetes</taxon>
        <taxon>Mohonavirus</taxon>
        <taxon>Mohonavirus ICP1</taxon>
    </lineage>
</organism>
<accession>F1D194</accession>
<protein>
    <submittedName>
        <fullName evidence="1">Uncharacterized protein ORF72</fullName>
    </submittedName>
</protein>
<dbReference type="KEGG" id="vg:10228551"/>
<evidence type="ECO:0000313" key="1">
    <source>
        <dbReference type="EMBL" id="ADX87888.1"/>
    </source>
</evidence>
<evidence type="ECO:0000313" key="2">
    <source>
        <dbReference type="Proteomes" id="UP000007502"/>
    </source>
</evidence>
<name>F1D194_9CAUD</name>
<dbReference type="Proteomes" id="UP000007502">
    <property type="component" value="Segment"/>
</dbReference>